<gene>
    <name evidence="1" type="ORF">Tci_041284</name>
</gene>
<dbReference type="AlphaFoldDB" id="A0A6L2M5N9"/>
<sequence>MARDLGLYKKTQKIESIGCGSICFEVFDLLDPRWNDNAPEHILPLKRWNKSKSDNCLIVIFDIIALTDYFDVAAGTGIGGVFTQATATTRSETTPIRETTTIIDPNRRTEMYHKRDMERGKDMDNRGSVKENMNRKTMVSYKPRESTLHESCATTLDKPVVVLIKLLGGHIFGFITETSGVPHHEMMRCHADGKTE</sequence>
<evidence type="ECO:0000313" key="1">
    <source>
        <dbReference type="EMBL" id="GEU69306.1"/>
    </source>
</evidence>
<proteinExistence type="predicted"/>
<accession>A0A6L2M5N9</accession>
<dbReference type="EMBL" id="BKCJ010005912">
    <property type="protein sequence ID" value="GEU69306.1"/>
    <property type="molecule type" value="Genomic_DNA"/>
</dbReference>
<organism evidence="1">
    <name type="scientific">Tanacetum cinerariifolium</name>
    <name type="common">Dalmatian daisy</name>
    <name type="synonym">Chrysanthemum cinerariifolium</name>
    <dbReference type="NCBI Taxonomy" id="118510"/>
    <lineage>
        <taxon>Eukaryota</taxon>
        <taxon>Viridiplantae</taxon>
        <taxon>Streptophyta</taxon>
        <taxon>Embryophyta</taxon>
        <taxon>Tracheophyta</taxon>
        <taxon>Spermatophyta</taxon>
        <taxon>Magnoliopsida</taxon>
        <taxon>eudicotyledons</taxon>
        <taxon>Gunneridae</taxon>
        <taxon>Pentapetalae</taxon>
        <taxon>asterids</taxon>
        <taxon>campanulids</taxon>
        <taxon>Asterales</taxon>
        <taxon>Asteraceae</taxon>
        <taxon>Asteroideae</taxon>
        <taxon>Anthemideae</taxon>
        <taxon>Anthemidinae</taxon>
        <taxon>Tanacetum</taxon>
    </lineage>
</organism>
<name>A0A6L2M5N9_TANCI</name>
<comment type="caution">
    <text evidence="1">The sequence shown here is derived from an EMBL/GenBank/DDBJ whole genome shotgun (WGS) entry which is preliminary data.</text>
</comment>
<protein>
    <submittedName>
        <fullName evidence="1">Uncharacterized protein</fullName>
    </submittedName>
</protein>
<reference evidence="1" key="1">
    <citation type="journal article" date="2019" name="Sci. Rep.">
        <title>Draft genome of Tanacetum cinerariifolium, the natural source of mosquito coil.</title>
        <authorList>
            <person name="Yamashiro T."/>
            <person name="Shiraishi A."/>
            <person name="Satake H."/>
            <person name="Nakayama K."/>
        </authorList>
    </citation>
    <scope>NUCLEOTIDE SEQUENCE</scope>
</reference>